<feature type="compositionally biased region" description="Polar residues" evidence="1">
    <location>
        <begin position="138"/>
        <end position="154"/>
    </location>
</feature>
<organism evidence="2 3">
    <name type="scientific">Crepidotus variabilis</name>
    <dbReference type="NCBI Taxonomy" id="179855"/>
    <lineage>
        <taxon>Eukaryota</taxon>
        <taxon>Fungi</taxon>
        <taxon>Dikarya</taxon>
        <taxon>Basidiomycota</taxon>
        <taxon>Agaricomycotina</taxon>
        <taxon>Agaricomycetes</taxon>
        <taxon>Agaricomycetidae</taxon>
        <taxon>Agaricales</taxon>
        <taxon>Agaricineae</taxon>
        <taxon>Crepidotaceae</taxon>
        <taxon>Crepidotus</taxon>
    </lineage>
</organism>
<feature type="non-terminal residue" evidence="2">
    <location>
        <position position="358"/>
    </location>
</feature>
<evidence type="ECO:0000313" key="3">
    <source>
        <dbReference type="Proteomes" id="UP000807306"/>
    </source>
</evidence>
<dbReference type="EMBL" id="MU157954">
    <property type="protein sequence ID" value="KAF9522256.1"/>
    <property type="molecule type" value="Genomic_DNA"/>
</dbReference>
<evidence type="ECO:0000313" key="2">
    <source>
        <dbReference type="EMBL" id="KAF9522256.1"/>
    </source>
</evidence>
<feature type="compositionally biased region" description="Basic residues" evidence="1">
    <location>
        <begin position="54"/>
        <end position="68"/>
    </location>
</feature>
<name>A0A9P6JIE1_9AGAR</name>
<gene>
    <name evidence="2" type="ORF">CPB83DRAFT_899807</name>
</gene>
<keyword evidence="3" id="KW-1185">Reference proteome</keyword>
<proteinExistence type="predicted"/>
<feature type="region of interest" description="Disordered" evidence="1">
    <location>
        <begin position="110"/>
        <end position="166"/>
    </location>
</feature>
<protein>
    <submittedName>
        <fullName evidence="2">Uncharacterized protein</fullName>
    </submittedName>
</protein>
<dbReference type="AlphaFoldDB" id="A0A9P6JIE1"/>
<sequence length="358" mass="39667">VGEDPFDFPTAVPYAPPILLKPSRTEGSEAGLLNATGKRLAADEAEEVSTAQLKRQKTRLAAASRRRVRREEAANTSRFIRPKLIDKYANGATPLETKLESDKLKTSATSYEAIPEHRSQSSRDTFPFISAGKKHSLPSVSPRSPTNKQDSSAKPSPPPTRELSALSGISDLRVRGVLEKLMKDDGFSYKAWDGSNSHPVLDSLKRVVVVLIGKPGGDYDIASERVFKFIQHLGNSEPFTRGETQHLRGKFPAVNAGISLGPGCTFPSRVGVGSHDEMVEKLLNNKDVQRLASHQDAAFKLWHPKLYAHYDQMSVKLRGRIPSLQKNFKRSVFTSMAFNFPPNVRTVQHRDIRNLPYG</sequence>
<feature type="non-terminal residue" evidence="2">
    <location>
        <position position="1"/>
    </location>
</feature>
<comment type="caution">
    <text evidence="2">The sequence shown here is derived from an EMBL/GenBank/DDBJ whole genome shotgun (WGS) entry which is preliminary data.</text>
</comment>
<feature type="region of interest" description="Disordered" evidence="1">
    <location>
        <begin position="48"/>
        <end position="76"/>
    </location>
</feature>
<evidence type="ECO:0000256" key="1">
    <source>
        <dbReference type="SAM" id="MobiDB-lite"/>
    </source>
</evidence>
<dbReference type="Proteomes" id="UP000807306">
    <property type="component" value="Unassembled WGS sequence"/>
</dbReference>
<reference evidence="2" key="1">
    <citation type="submission" date="2020-11" db="EMBL/GenBank/DDBJ databases">
        <authorList>
            <consortium name="DOE Joint Genome Institute"/>
            <person name="Ahrendt S."/>
            <person name="Riley R."/>
            <person name="Andreopoulos W."/>
            <person name="Labutti K."/>
            <person name="Pangilinan J."/>
            <person name="Ruiz-Duenas F.J."/>
            <person name="Barrasa J.M."/>
            <person name="Sanchez-Garcia M."/>
            <person name="Camarero S."/>
            <person name="Miyauchi S."/>
            <person name="Serrano A."/>
            <person name="Linde D."/>
            <person name="Babiker R."/>
            <person name="Drula E."/>
            <person name="Ayuso-Fernandez I."/>
            <person name="Pacheco R."/>
            <person name="Padilla G."/>
            <person name="Ferreira P."/>
            <person name="Barriuso J."/>
            <person name="Kellner H."/>
            <person name="Castanera R."/>
            <person name="Alfaro M."/>
            <person name="Ramirez L."/>
            <person name="Pisabarro A.G."/>
            <person name="Kuo A."/>
            <person name="Tritt A."/>
            <person name="Lipzen A."/>
            <person name="He G."/>
            <person name="Yan M."/>
            <person name="Ng V."/>
            <person name="Cullen D."/>
            <person name="Martin F."/>
            <person name="Rosso M.-N."/>
            <person name="Henrissat B."/>
            <person name="Hibbett D."/>
            <person name="Martinez A.T."/>
            <person name="Grigoriev I.V."/>
        </authorList>
    </citation>
    <scope>NUCLEOTIDE SEQUENCE</scope>
    <source>
        <strain evidence="2">CBS 506.95</strain>
    </source>
</reference>
<dbReference type="OrthoDB" id="3031270at2759"/>
<accession>A0A9P6JIE1</accession>